<evidence type="ECO:0000259" key="9">
    <source>
        <dbReference type="Pfam" id="PF15007"/>
    </source>
</evidence>
<dbReference type="PANTHER" id="PTHR10984:SF25">
    <property type="entry name" value="ENDOPLASMIC RETICULUM-GOLGI INTERMEDIATE COMPARTMENT PROTEIN 3"/>
    <property type="match status" value="1"/>
</dbReference>
<comment type="similarity">
    <text evidence="2">Belongs to the ERGIC family.</text>
</comment>
<dbReference type="AlphaFoldDB" id="A0A0P1AC46"/>
<sequence length="739" mass="82041">MRQRAVKSDVDDGDHANENVVARSARRVLKNVDVYPKMHREFKVQTEVGATVSIVAGIIMIALFLSELSAYLRVYTHEHMVVDSTLGEKLQVNLDVSYLAINCHDAHINAMDVAGELQVNMHQTIIKTRLDARGIPISTTTEELTKTELPTDYCGSCYAAKHPAGKVCCNTCDEVKEAFIHSDQSLEEAESKEQCVRETIETEKRAQDGEGCRFTGKMLVNRVAGNFHVALGRTFHRQGRLVHQFRPGQEQSYNSSHIIHSLSFGDPVPGVTGPLDGVWKTAEQAGGVFQYYIKIVPTIYSDKINENAFHSYQFSVTQQSNYFDPFGQMTSLPGTFFVFEISPFMVKVENDRVPLTHFLTKICAIIGGVISIAGFVDSFMYNSLHVRRQSTIGGETVRNAAERLRNLLRAARYPQLSALRLENGDVSDLLRVLHYVLLDSSLLVAQFLVDRGYDLYGKTDVRFVESAFRLLRDEFLCFPALSVNQFLSRQFVARRISIVAEAAAAVAKKHHELQMQKRSEEAVWSLAQTQDRMRNIKPRVENHALPASISNHAASILQHLKLQPQNFPKTQIPPVQIQQIEQVPPAPIISGLQVAVQSASDKITEEVHDSRKASTTCSCAENTDTVITAIADLARLVSEITGALTNKLSNVEDRLGRIEDQLHGIQAAVTEQQSLVQKLDLHPNRGGDDTASPCDDKLPGVHKYCNPEHRCPGLIPICKTDTSSAGASSKCVQIEAVTI</sequence>
<evidence type="ECO:0000256" key="2">
    <source>
        <dbReference type="ARBA" id="ARBA00005648"/>
    </source>
</evidence>
<feature type="domain" description="Endoplasmic reticulum vesicle transporter N-terminal" evidence="8">
    <location>
        <begin position="29"/>
        <end position="118"/>
    </location>
</feature>
<dbReference type="InterPro" id="IPR029157">
    <property type="entry name" value="CEP44_CC"/>
</dbReference>
<evidence type="ECO:0000256" key="5">
    <source>
        <dbReference type="ARBA" id="ARBA00023136"/>
    </source>
</evidence>
<organism evidence="10 11">
    <name type="scientific">Plasmopara halstedii</name>
    <name type="common">Downy mildew of sunflower</name>
    <dbReference type="NCBI Taxonomy" id="4781"/>
    <lineage>
        <taxon>Eukaryota</taxon>
        <taxon>Sar</taxon>
        <taxon>Stramenopiles</taxon>
        <taxon>Oomycota</taxon>
        <taxon>Peronosporomycetes</taxon>
        <taxon>Peronosporales</taxon>
        <taxon>Peronosporaceae</taxon>
        <taxon>Plasmopara</taxon>
    </lineage>
</organism>
<dbReference type="InterPro" id="IPR039542">
    <property type="entry name" value="Erv_N"/>
</dbReference>
<dbReference type="RefSeq" id="XP_024574749.1">
    <property type="nucleotide sequence ID" value="XM_024723810.1"/>
</dbReference>
<reference evidence="11" key="1">
    <citation type="submission" date="2014-09" db="EMBL/GenBank/DDBJ databases">
        <authorList>
            <person name="Sharma Rahul"/>
            <person name="Thines Marco"/>
        </authorList>
    </citation>
    <scope>NUCLEOTIDE SEQUENCE [LARGE SCALE GENOMIC DNA]</scope>
</reference>
<dbReference type="Pfam" id="PF13850">
    <property type="entry name" value="ERGIC_N"/>
    <property type="match status" value="1"/>
</dbReference>
<name>A0A0P1AC46_PLAHL</name>
<dbReference type="Pfam" id="PF07970">
    <property type="entry name" value="COPIIcoated_ERV"/>
    <property type="match status" value="1"/>
</dbReference>
<evidence type="ECO:0000256" key="1">
    <source>
        <dbReference type="ARBA" id="ARBA00004141"/>
    </source>
</evidence>
<keyword evidence="3 6" id="KW-0812">Transmembrane</keyword>
<dbReference type="GO" id="GO:0016020">
    <property type="term" value="C:membrane"/>
    <property type="evidence" value="ECO:0007669"/>
    <property type="project" value="UniProtKB-SubCell"/>
</dbReference>
<accession>A0A0P1AC46</accession>
<evidence type="ECO:0000256" key="3">
    <source>
        <dbReference type="ARBA" id="ARBA00022692"/>
    </source>
</evidence>
<dbReference type="PANTHER" id="PTHR10984">
    <property type="entry name" value="ENDOPLASMIC RETICULUM-GOLGI INTERMEDIATE COMPARTMENT PROTEIN"/>
    <property type="match status" value="1"/>
</dbReference>
<comment type="subcellular location">
    <subcellularLocation>
        <location evidence="1">Membrane</location>
        <topology evidence="1">Multi-pass membrane protein</topology>
    </subcellularLocation>
</comment>
<keyword evidence="11" id="KW-1185">Reference proteome</keyword>
<feature type="domain" description="Endoplasmic reticulum vesicle transporter C-terminal" evidence="7">
    <location>
        <begin position="157"/>
        <end position="377"/>
    </location>
</feature>
<keyword evidence="4 6" id="KW-1133">Transmembrane helix</keyword>
<feature type="domain" description="Centrosomal CEP44" evidence="9">
    <location>
        <begin position="397"/>
        <end position="519"/>
    </location>
</feature>
<dbReference type="OMA" id="YLAINCH"/>
<dbReference type="OrthoDB" id="270930at2759"/>
<proteinExistence type="inferred from homology"/>
<evidence type="ECO:0000313" key="11">
    <source>
        <dbReference type="Proteomes" id="UP000054928"/>
    </source>
</evidence>
<feature type="transmembrane region" description="Helical" evidence="6">
    <location>
        <begin position="48"/>
        <end position="72"/>
    </location>
</feature>
<evidence type="ECO:0000313" key="10">
    <source>
        <dbReference type="EMBL" id="CEG38380.1"/>
    </source>
</evidence>
<dbReference type="Proteomes" id="UP000054928">
    <property type="component" value="Unassembled WGS sequence"/>
</dbReference>
<dbReference type="STRING" id="4781.A0A0P1AC46"/>
<evidence type="ECO:0000256" key="6">
    <source>
        <dbReference type="SAM" id="Phobius"/>
    </source>
</evidence>
<dbReference type="InterPro" id="IPR012936">
    <property type="entry name" value="Erv_C"/>
</dbReference>
<dbReference type="EMBL" id="CCYD01000321">
    <property type="protein sequence ID" value="CEG38380.1"/>
    <property type="molecule type" value="Genomic_DNA"/>
</dbReference>
<evidence type="ECO:0000259" key="7">
    <source>
        <dbReference type="Pfam" id="PF07970"/>
    </source>
</evidence>
<dbReference type="GeneID" id="36403513"/>
<protein>
    <submittedName>
        <fullName evidence="10">Endoplasmic reticulum-golgi intermediate compartment</fullName>
    </submittedName>
</protein>
<dbReference type="GO" id="GO:0030134">
    <property type="term" value="C:COPII-coated ER to Golgi transport vesicle"/>
    <property type="evidence" value="ECO:0007669"/>
    <property type="project" value="TreeGrafter"/>
</dbReference>
<dbReference type="GO" id="GO:0005783">
    <property type="term" value="C:endoplasmic reticulum"/>
    <property type="evidence" value="ECO:0007669"/>
    <property type="project" value="TreeGrafter"/>
</dbReference>
<dbReference type="InterPro" id="IPR045888">
    <property type="entry name" value="Erv"/>
</dbReference>
<evidence type="ECO:0000259" key="8">
    <source>
        <dbReference type="Pfam" id="PF13850"/>
    </source>
</evidence>
<evidence type="ECO:0000256" key="4">
    <source>
        <dbReference type="ARBA" id="ARBA00022989"/>
    </source>
</evidence>
<dbReference type="Pfam" id="PF15007">
    <property type="entry name" value="CEP44"/>
    <property type="match status" value="1"/>
</dbReference>
<keyword evidence="5 6" id="KW-0472">Membrane</keyword>